<gene>
    <name evidence="1" type="ORF">FHX72_001658</name>
</gene>
<dbReference type="AlphaFoldDB" id="A0A7W4UNB0"/>
<dbReference type="Proteomes" id="UP000545286">
    <property type="component" value="Unassembled WGS sequence"/>
</dbReference>
<name>A0A7W4UNB0_9MICO</name>
<keyword evidence="2" id="KW-1185">Reference proteome</keyword>
<evidence type="ECO:0000313" key="2">
    <source>
        <dbReference type="Proteomes" id="UP000545286"/>
    </source>
</evidence>
<dbReference type="EMBL" id="JACHWJ010000002">
    <property type="protein sequence ID" value="MBB2957521.1"/>
    <property type="molecule type" value="Genomic_DNA"/>
</dbReference>
<protein>
    <submittedName>
        <fullName evidence="1">Uncharacterized protein</fullName>
    </submittedName>
</protein>
<accession>A0A7W4UNB0</accession>
<organism evidence="1 2">
    <name type="scientific">Pseudoclavibacter helvolus</name>
    <dbReference type="NCBI Taxonomy" id="255205"/>
    <lineage>
        <taxon>Bacteria</taxon>
        <taxon>Bacillati</taxon>
        <taxon>Actinomycetota</taxon>
        <taxon>Actinomycetes</taxon>
        <taxon>Micrococcales</taxon>
        <taxon>Microbacteriaceae</taxon>
        <taxon>Pseudoclavibacter</taxon>
    </lineage>
</organism>
<proteinExistence type="predicted"/>
<evidence type="ECO:0000313" key="1">
    <source>
        <dbReference type="EMBL" id="MBB2957521.1"/>
    </source>
</evidence>
<comment type="caution">
    <text evidence="1">The sequence shown here is derived from an EMBL/GenBank/DDBJ whole genome shotgun (WGS) entry which is preliminary data.</text>
</comment>
<sequence>MPDDATRVKALEMAVLVRDGKVRGHSLDDRVATGDLSDCFKLYFDTVGGIKPRFRLVYRECRDRVQLVAVQPVAVGFREGLDAYTRAAKNLGR</sequence>
<dbReference type="RefSeq" id="WP_244964113.1">
    <property type="nucleotide sequence ID" value="NZ_JACHWJ010000002.1"/>
</dbReference>
<reference evidence="1 2" key="1">
    <citation type="submission" date="2020-08" db="EMBL/GenBank/DDBJ databases">
        <title>Sequencing the genomes of 1000 actinobacteria strains.</title>
        <authorList>
            <person name="Klenk H.-P."/>
        </authorList>
    </citation>
    <scope>NUCLEOTIDE SEQUENCE [LARGE SCALE GENOMIC DNA]</scope>
    <source>
        <strain evidence="1 2">DSM 20419</strain>
    </source>
</reference>